<dbReference type="SUPFAM" id="SSF51161">
    <property type="entry name" value="Trimeric LpxA-like enzymes"/>
    <property type="match status" value="1"/>
</dbReference>
<dbReference type="PANTHER" id="PTHR23416">
    <property type="entry name" value="SIALIC ACID SYNTHASE-RELATED"/>
    <property type="match status" value="1"/>
</dbReference>
<dbReference type="Proteomes" id="UP000250557">
    <property type="component" value="Chromosome"/>
</dbReference>
<gene>
    <name evidence="1" type="ORF">DIU31_000370</name>
</gene>
<sequence>MLQKIFRYLKTLIKMDYFSRLMLIRRTYRHVFTQFYLKFFFNGVGKKAIVFKQNILVFAKGITLGNNAILLPNSRIELLPRYAGVEFEPKLVLGDNSQIHPNCHITCADSIVIGNDVIVTSNVTITDIIHPHDDINIPINKTKLKTFPVKLGDQTYVYNNSVILPGTETGRHCVIAANSVVSGKYPDYCVIAGAPAKIIKKYNAESGLWEKV</sequence>
<dbReference type="AlphaFoldDB" id="A0AAE6MGB8"/>
<proteinExistence type="predicted"/>
<evidence type="ECO:0000313" key="1">
    <source>
        <dbReference type="EMBL" id="QEM02044.1"/>
    </source>
</evidence>
<dbReference type="InterPro" id="IPR011004">
    <property type="entry name" value="Trimer_LpxA-like_sf"/>
</dbReference>
<protein>
    <recommendedName>
        <fullName evidence="3">Acyltransferase</fullName>
    </recommendedName>
</protein>
<dbReference type="CDD" id="cd04647">
    <property type="entry name" value="LbH_MAT_like"/>
    <property type="match status" value="1"/>
</dbReference>
<dbReference type="EMBL" id="CP043451">
    <property type="protein sequence ID" value="QEM02044.1"/>
    <property type="molecule type" value="Genomic_DNA"/>
</dbReference>
<evidence type="ECO:0000313" key="2">
    <source>
        <dbReference type="Proteomes" id="UP000250557"/>
    </source>
</evidence>
<name>A0AAE6MGB8_9SPHI</name>
<organism evidence="1 2">
    <name type="scientific">Mucilaginibacter rubeus</name>
    <dbReference type="NCBI Taxonomy" id="2027860"/>
    <lineage>
        <taxon>Bacteria</taxon>
        <taxon>Pseudomonadati</taxon>
        <taxon>Bacteroidota</taxon>
        <taxon>Sphingobacteriia</taxon>
        <taxon>Sphingobacteriales</taxon>
        <taxon>Sphingobacteriaceae</taxon>
        <taxon>Mucilaginibacter</taxon>
    </lineage>
</organism>
<reference evidence="1 2" key="1">
    <citation type="submission" date="2019-08" db="EMBL/GenBank/DDBJ databases">
        <title>Comparative genome analysis confer to the adaptation heavy metal polluted environment.</title>
        <authorList>
            <person name="Li Y."/>
        </authorList>
    </citation>
    <scope>NUCLEOTIDE SEQUENCE [LARGE SCALE GENOMIC DNA]</scope>
    <source>
        <strain evidence="1 2">P2</strain>
    </source>
</reference>
<evidence type="ECO:0008006" key="3">
    <source>
        <dbReference type="Google" id="ProtNLM"/>
    </source>
</evidence>
<dbReference type="Gene3D" id="2.160.10.10">
    <property type="entry name" value="Hexapeptide repeat proteins"/>
    <property type="match status" value="1"/>
</dbReference>
<dbReference type="InterPro" id="IPR051159">
    <property type="entry name" value="Hexapeptide_acetyltransf"/>
</dbReference>
<accession>A0AAE6MGB8</accession>